<name>A0A2P2J0T6_RHIMU</name>
<evidence type="ECO:0000313" key="1">
    <source>
        <dbReference type="EMBL" id="MBW87099.1"/>
    </source>
</evidence>
<dbReference type="EMBL" id="GGEC01006616">
    <property type="protein sequence ID" value="MBW87099.1"/>
    <property type="molecule type" value="Transcribed_RNA"/>
</dbReference>
<dbReference type="AlphaFoldDB" id="A0A2P2J0T6"/>
<protein>
    <submittedName>
        <fullName evidence="1">Putative indole-3-acetic acid-amido synthetase GH3.5</fullName>
    </submittedName>
</protein>
<accession>A0A2P2J0T6</accession>
<organism evidence="1">
    <name type="scientific">Rhizophora mucronata</name>
    <name type="common">Asiatic mangrove</name>
    <dbReference type="NCBI Taxonomy" id="61149"/>
    <lineage>
        <taxon>Eukaryota</taxon>
        <taxon>Viridiplantae</taxon>
        <taxon>Streptophyta</taxon>
        <taxon>Embryophyta</taxon>
        <taxon>Tracheophyta</taxon>
        <taxon>Spermatophyta</taxon>
        <taxon>Magnoliopsida</taxon>
        <taxon>eudicotyledons</taxon>
        <taxon>Gunneridae</taxon>
        <taxon>Pentapetalae</taxon>
        <taxon>rosids</taxon>
        <taxon>fabids</taxon>
        <taxon>Malpighiales</taxon>
        <taxon>Rhizophoraceae</taxon>
        <taxon>Rhizophora</taxon>
    </lineage>
</organism>
<sequence>MKSVVLITCKISENNFILFTYLDLSQTNRFGFHIGVPSIVSKRNEFKISNIWKHSKCSQLRGRFRIDVCCYPPF</sequence>
<proteinExistence type="predicted"/>
<reference evidence="1" key="1">
    <citation type="submission" date="2018-02" db="EMBL/GenBank/DDBJ databases">
        <title>Rhizophora mucronata_Transcriptome.</title>
        <authorList>
            <person name="Meera S.P."/>
            <person name="Sreeshan A."/>
            <person name="Augustine A."/>
        </authorList>
    </citation>
    <scope>NUCLEOTIDE SEQUENCE</scope>
    <source>
        <tissue evidence="1">Leaf</tissue>
    </source>
</reference>